<dbReference type="Proteomes" id="UP000799291">
    <property type="component" value="Unassembled WGS sequence"/>
</dbReference>
<name>A0A6G1JGU3_9PLEO</name>
<feature type="chain" id="PRO_5026047367" description="Cell death in tomato 1" evidence="1">
    <location>
        <begin position="20"/>
        <end position="192"/>
    </location>
</feature>
<dbReference type="EMBL" id="MU005572">
    <property type="protein sequence ID" value="KAF2689363.1"/>
    <property type="molecule type" value="Genomic_DNA"/>
</dbReference>
<evidence type="ECO:0000313" key="2">
    <source>
        <dbReference type="EMBL" id="KAF2689363.1"/>
    </source>
</evidence>
<evidence type="ECO:0000313" key="3">
    <source>
        <dbReference type="Proteomes" id="UP000799291"/>
    </source>
</evidence>
<keyword evidence="1" id="KW-0732">Signal</keyword>
<keyword evidence="3" id="KW-1185">Reference proteome</keyword>
<accession>A0A6G1JGU3</accession>
<evidence type="ECO:0008006" key="4">
    <source>
        <dbReference type="Google" id="ProtNLM"/>
    </source>
</evidence>
<proteinExistence type="predicted"/>
<dbReference type="AlphaFoldDB" id="A0A6G1JGU3"/>
<gene>
    <name evidence="2" type="ORF">K458DRAFT_384014</name>
</gene>
<dbReference type="OrthoDB" id="5226619at2759"/>
<sequence>MHFLVSVTTLAALVSTSLAAPVQPRQDTLTPWQLDALSTFSPSGRPGNYPWLTITASLTDPNTLTLGTSPENNSTVTLPSGAQALNCQAKWLAGETPFGRSWPCDNSGEADGYWTIQIPKTDEFSVNNFDLVVRRVAETLYLGSSYKKVYEARTHFEVGVNLSGTCGGSGVCSWGLRSELVPLDMQQSEVED</sequence>
<evidence type="ECO:0000256" key="1">
    <source>
        <dbReference type="SAM" id="SignalP"/>
    </source>
</evidence>
<reference evidence="2" key="1">
    <citation type="journal article" date="2020" name="Stud. Mycol.">
        <title>101 Dothideomycetes genomes: a test case for predicting lifestyles and emergence of pathogens.</title>
        <authorList>
            <person name="Haridas S."/>
            <person name="Albert R."/>
            <person name="Binder M."/>
            <person name="Bloem J."/>
            <person name="Labutti K."/>
            <person name="Salamov A."/>
            <person name="Andreopoulos B."/>
            <person name="Baker S."/>
            <person name="Barry K."/>
            <person name="Bills G."/>
            <person name="Bluhm B."/>
            <person name="Cannon C."/>
            <person name="Castanera R."/>
            <person name="Culley D."/>
            <person name="Daum C."/>
            <person name="Ezra D."/>
            <person name="Gonzalez J."/>
            <person name="Henrissat B."/>
            <person name="Kuo A."/>
            <person name="Liang C."/>
            <person name="Lipzen A."/>
            <person name="Lutzoni F."/>
            <person name="Magnuson J."/>
            <person name="Mondo S."/>
            <person name="Nolan M."/>
            <person name="Ohm R."/>
            <person name="Pangilinan J."/>
            <person name="Park H.-J."/>
            <person name="Ramirez L."/>
            <person name="Alfaro M."/>
            <person name="Sun H."/>
            <person name="Tritt A."/>
            <person name="Yoshinaga Y."/>
            <person name="Zwiers L.-H."/>
            <person name="Turgeon B."/>
            <person name="Goodwin S."/>
            <person name="Spatafora J."/>
            <person name="Crous P."/>
            <person name="Grigoriev I."/>
        </authorList>
    </citation>
    <scope>NUCLEOTIDE SEQUENCE</scope>
    <source>
        <strain evidence="2">CBS 122367</strain>
    </source>
</reference>
<organism evidence="2 3">
    <name type="scientific">Lentithecium fluviatile CBS 122367</name>
    <dbReference type="NCBI Taxonomy" id="1168545"/>
    <lineage>
        <taxon>Eukaryota</taxon>
        <taxon>Fungi</taxon>
        <taxon>Dikarya</taxon>
        <taxon>Ascomycota</taxon>
        <taxon>Pezizomycotina</taxon>
        <taxon>Dothideomycetes</taxon>
        <taxon>Pleosporomycetidae</taxon>
        <taxon>Pleosporales</taxon>
        <taxon>Massarineae</taxon>
        <taxon>Lentitheciaceae</taxon>
        <taxon>Lentithecium</taxon>
    </lineage>
</organism>
<feature type="signal peptide" evidence="1">
    <location>
        <begin position="1"/>
        <end position="19"/>
    </location>
</feature>
<protein>
    <recommendedName>
        <fullName evidence="4">Cell death in tomato 1</fullName>
    </recommendedName>
</protein>